<keyword evidence="2" id="KW-1185">Reference proteome</keyword>
<evidence type="ECO:0000313" key="1">
    <source>
        <dbReference type="EMBL" id="MFK4752247.1"/>
    </source>
</evidence>
<evidence type="ECO:0000313" key="2">
    <source>
        <dbReference type="Proteomes" id="UP001620597"/>
    </source>
</evidence>
<sequence length="109" mass="12544">MNKINISDALIAIWDLIEGLETGYWEASSMDAKDQLFNLLQVLQREYIELLKLSVQDHHFEYEVISLPPQQLHDLMINLQRDVARHCPRNSTRQQLATLADNLLTGLTG</sequence>
<gene>
    <name evidence="1" type="ORF">WG929_07485</name>
</gene>
<reference evidence="1 2" key="1">
    <citation type="submission" date="2024-03" db="EMBL/GenBank/DDBJ databases">
        <title>High-quality draft genome sequence of Oceanobacter sp. wDCs-4.</title>
        <authorList>
            <person name="Dong C."/>
        </authorList>
    </citation>
    <scope>NUCLEOTIDE SEQUENCE [LARGE SCALE GENOMIC DNA]</scope>
    <source>
        <strain evidence="2">wDCs-4</strain>
    </source>
</reference>
<dbReference type="EMBL" id="JBBKTX010000007">
    <property type="protein sequence ID" value="MFK4752247.1"/>
    <property type="molecule type" value="Genomic_DNA"/>
</dbReference>
<name>A0ABW8NH06_9GAMM</name>
<dbReference type="Proteomes" id="UP001620597">
    <property type="component" value="Unassembled WGS sequence"/>
</dbReference>
<accession>A0ABW8NH06</accession>
<dbReference type="RefSeq" id="WP_416205549.1">
    <property type="nucleotide sequence ID" value="NZ_JBBKTX010000007.1"/>
</dbReference>
<comment type="caution">
    <text evidence="1">The sequence shown here is derived from an EMBL/GenBank/DDBJ whole genome shotgun (WGS) entry which is preliminary data.</text>
</comment>
<protein>
    <recommendedName>
        <fullName evidence="3">Protein FliT</fullName>
    </recommendedName>
</protein>
<evidence type="ECO:0008006" key="3">
    <source>
        <dbReference type="Google" id="ProtNLM"/>
    </source>
</evidence>
<organism evidence="1 2">
    <name type="scientific">Oceanobacter antarcticus</name>
    <dbReference type="NCBI Taxonomy" id="3133425"/>
    <lineage>
        <taxon>Bacteria</taxon>
        <taxon>Pseudomonadati</taxon>
        <taxon>Pseudomonadota</taxon>
        <taxon>Gammaproteobacteria</taxon>
        <taxon>Oceanospirillales</taxon>
        <taxon>Oceanospirillaceae</taxon>
        <taxon>Oceanobacter</taxon>
    </lineage>
</organism>
<proteinExistence type="predicted"/>